<dbReference type="Proteomes" id="UP000626244">
    <property type="component" value="Unassembled WGS sequence"/>
</dbReference>
<dbReference type="GO" id="GO:0005886">
    <property type="term" value="C:plasma membrane"/>
    <property type="evidence" value="ECO:0007669"/>
    <property type="project" value="TreeGrafter"/>
</dbReference>
<dbReference type="AlphaFoldDB" id="A0A8J3ALR4"/>
<keyword evidence="2" id="KW-0328">Glycosyltransferase</keyword>
<evidence type="ECO:0000256" key="3">
    <source>
        <dbReference type="ARBA" id="ARBA00022679"/>
    </source>
</evidence>
<proteinExistence type="predicted"/>
<keyword evidence="3" id="KW-0808">Transferase</keyword>
<evidence type="ECO:0000256" key="1">
    <source>
        <dbReference type="ARBA" id="ARBA00004141"/>
    </source>
</evidence>
<dbReference type="InterPro" id="IPR001173">
    <property type="entry name" value="Glyco_trans_2-like"/>
</dbReference>
<dbReference type="Pfam" id="PF00535">
    <property type="entry name" value="Glycos_transf_2"/>
    <property type="match status" value="1"/>
</dbReference>
<feature type="transmembrane region" description="Helical" evidence="7">
    <location>
        <begin position="223"/>
        <end position="253"/>
    </location>
</feature>
<evidence type="ECO:0000256" key="2">
    <source>
        <dbReference type="ARBA" id="ARBA00022676"/>
    </source>
</evidence>
<keyword evidence="10" id="KW-1185">Reference proteome</keyword>
<keyword evidence="5 7" id="KW-1133">Transmembrane helix</keyword>
<keyword evidence="6 7" id="KW-0472">Membrane</keyword>
<evidence type="ECO:0000256" key="7">
    <source>
        <dbReference type="SAM" id="Phobius"/>
    </source>
</evidence>
<evidence type="ECO:0000256" key="6">
    <source>
        <dbReference type="ARBA" id="ARBA00023136"/>
    </source>
</evidence>
<reference evidence="10" key="1">
    <citation type="journal article" date="2019" name="Int. J. Syst. Evol. Microbiol.">
        <title>The Global Catalogue of Microorganisms (GCM) 10K type strain sequencing project: providing services to taxonomists for standard genome sequencing and annotation.</title>
        <authorList>
            <consortium name="The Broad Institute Genomics Platform"/>
            <consortium name="The Broad Institute Genome Sequencing Center for Infectious Disease"/>
            <person name="Wu L."/>
            <person name="Ma J."/>
        </authorList>
    </citation>
    <scope>NUCLEOTIDE SEQUENCE [LARGE SCALE GENOMIC DNA]</scope>
    <source>
        <strain evidence="10">CGMCC 1.14993</strain>
    </source>
</reference>
<dbReference type="GO" id="GO:0016757">
    <property type="term" value="F:glycosyltransferase activity"/>
    <property type="evidence" value="ECO:0007669"/>
    <property type="project" value="UniProtKB-KW"/>
</dbReference>
<name>A0A8J3ALR4_9BACI</name>
<gene>
    <name evidence="9" type="primary">ykoT</name>
    <name evidence="9" type="ORF">GCM10007380_15880</name>
</gene>
<evidence type="ECO:0000259" key="8">
    <source>
        <dbReference type="Pfam" id="PF00535"/>
    </source>
</evidence>
<organism evidence="9 10">
    <name type="scientific">Gottfriedia solisilvae</name>
    <dbReference type="NCBI Taxonomy" id="1516104"/>
    <lineage>
        <taxon>Bacteria</taxon>
        <taxon>Bacillati</taxon>
        <taxon>Bacillota</taxon>
        <taxon>Bacilli</taxon>
        <taxon>Bacillales</taxon>
        <taxon>Bacillaceae</taxon>
        <taxon>Gottfriedia</taxon>
    </lineage>
</organism>
<dbReference type="InterPro" id="IPR029044">
    <property type="entry name" value="Nucleotide-diphossugar_trans"/>
</dbReference>
<evidence type="ECO:0000313" key="9">
    <source>
        <dbReference type="EMBL" id="GGI13031.1"/>
    </source>
</evidence>
<comment type="subcellular location">
    <subcellularLocation>
        <location evidence="1">Membrane</location>
        <topology evidence="1">Multi-pass membrane protein</topology>
    </subcellularLocation>
</comment>
<accession>A0A8J3ALR4</accession>
<protein>
    <submittedName>
        <fullName evidence="9">Putative glycosyltransferase YkoT</fullName>
    </submittedName>
</protein>
<dbReference type="CDD" id="cd04187">
    <property type="entry name" value="DPM1_like_bac"/>
    <property type="match status" value="1"/>
</dbReference>
<dbReference type="EMBL" id="BMHB01000001">
    <property type="protein sequence ID" value="GGI13031.1"/>
    <property type="molecule type" value="Genomic_DNA"/>
</dbReference>
<comment type="caution">
    <text evidence="9">The sequence shown here is derived from an EMBL/GenBank/DDBJ whole genome shotgun (WGS) entry which is preliminary data.</text>
</comment>
<dbReference type="SUPFAM" id="SSF53448">
    <property type="entry name" value="Nucleotide-diphospho-sugar transferases"/>
    <property type="match status" value="1"/>
</dbReference>
<keyword evidence="4 7" id="KW-0812">Transmembrane</keyword>
<feature type="transmembrane region" description="Helical" evidence="7">
    <location>
        <begin position="273"/>
        <end position="295"/>
    </location>
</feature>
<evidence type="ECO:0000256" key="4">
    <source>
        <dbReference type="ARBA" id="ARBA00022692"/>
    </source>
</evidence>
<dbReference type="PANTHER" id="PTHR48090">
    <property type="entry name" value="UNDECAPRENYL-PHOSPHATE 4-DEOXY-4-FORMAMIDO-L-ARABINOSE TRANSFERASE-RELATED"/>
    <property type="match status" value="1"/>
</dbReference>
<dbReference type="Gene3D" id="3.90.550.10">
    <property type="entry name" value="Spore Coat Polysaccharide Biosynthesis Protein SpsA, Chain A"/>
    <property type="match status" value="1"/>
</dbReference>
<feature type="domain" description="Glycosyltransferase 2-like" evidence="8">
    <location>
        <begin position="7"/>
        <end position="177"/>
    </location>
</feature>
<dbReference type="InterPro" id="IPR050256">
    <property type="entry name" value="Glycosyltransferase_2"/>
</dbReference>
<sequence>MMKPVLTIVVPCFNEEEVFSETAFQLSTLLKSLVTQNEISNRSSILFVDDGSKDHTWNLILSENKLNPIVKGLKLARNVGHQNALLAGLEVASKQSDCVVSIDADLQDDISIIRIFLEKFKEGNDIVYGVRDCRNTDTYFKRTTALGFYRFMERIGIKLVPNHADYRLLSKRALNELLKFKETNLFLRGLIPLIGFQSSIVYYDRKERFAGESKYPLKKMLSFAFDGITSFSVTPIRFVTFIGFLSLIISAMAGGYSFVQAILGNTKSGWTSLMISIWFVGGIQLLGIGIIGEYIGKIYQEVKRRPKYAIEKDIYSKNEANMSYRKPNLNVYIDRIHNEIKKRPRYAINSNLVSESQNLIRKVEIKRSK</sequence>
<evidence type="ECO:0000313" key="10">
    <source>
        <dbReference type="Proteomes" id="UP000626244"/>
    </source>
</evidence>
<evidence type="ECO:0000256" key="5">
    <source>
        <dbReference type="ARBA" id="ARBA00022989"/>
    </source>
</evidence>
<dbReference type="PANTHER" id="PTHR48090:SF1">
    <property type="entry name" value="PROPHAGE BACTOPRENOL GLUCOSYL TRANSFERASE HOMOLOG"/>
    <property type="match status" value="1"/>
</dbReference>
<dbReference type="OrthoDB" id="9807778at2"/>